<keyword evidence="5 10" id="KW-1133">Transmembrane helix</keyword>
<evidence type="ECO:0000256" key="6">
    <source>
        <dbReference type="ARBA" id="ARBA00023136"/>
    </source>
</evidence>
<dbReference type="Pfam" id="PF00209">
    <property type="entry name" value="SNF"/>
    <property type="match status" value="1"/>
</dbReference>
<protein>
    <submittedName>
        <fullName evidence="12">Transporter</fullName>
    </submittedName>
</protein>
<evidence type="ECO:0000313" key="12">
    <source>
        <dbReference type="WBParaSite" id="L893_g22280.t1"/>
    </source>
</evidence>
<feature type="transmembrane region" description="Helical" evidence="10">
    <location>
        <begin position="483"/>
        <end position="508"/>
    </location>
</feature>
<keyword evidence="8" id="KW-1015">Disulfide bond</keyword>
<feature type="transmembrane region" description="Helical" evidence="10">
    <location>
        <begin position="557"/>
        <end position="574"/>
    </location>
</feature>
<feature type="binding site" evidence="7">
    <location>
        <position position="389"/>
    </location>
    <ligand>
        <name>Na(+)</name>
        <dbReference type="ChEBI" id="CHEBI:29101"/>
        <label>1</label>
    </ligand>
</feature>
<feature type="binding site" evidence="7">
    <location>
        <position position="117"/>
    </location>
    <ligand>
        <name>Na(+)</name>
        <dbReference type="ChEBI" id="CHEBI:29101"/>
        <label>1</label>
    </ligand>
</feature>
<feature type="transmembrane region" description="Helical" evidence="10">
    <location>
        <begin position="373"/>
        <end position="393"/>
    </location>
</feature>
<sequence length="678" mass="75992">MGDAGRAKKMRNPLSKCTQGHAMFMETAGMDMRTTQVNTVPEEDSTDVEDAKLFRQPRENEAVYDSPESSGVEETALTSEDLQEQQRSYELRVQKERWPNAFEGLAAAASYVIGIGNVWFFPFMCARYGGTAFLVPYGAAYLIVGIPMMYIEMTLGQYTSMSPYMIFDRLCNGLSGIAPAMFTVVLYRSLFFSGILANALYVAFFALGGSFWELPWKSCDFSRASRSCFDLSTSENCQTHLFNLTGTSNFSKAVMDVDRTHLSLDCRSFVDKMYMGRPRVPPYTEYIMRHIFKPSSIIEDMEPPNIGGFICLLVVWIVTAALSTSGVRGLGKASYALSIAPLLSILFIFIKSFTYENSLVGIGFFLTPDFDKILNFGAWSDAVILVLFSLSVGDGGLMKIAMHNKFNNNVMRDVFLISSLDFAVSLISGVAFFGFLGELGRLLYPESAPAHAFKQLMVQGESLAFTAFPELVSRETLGWLQMAIFYFTAFFFGLQSLVTSMDVLVTSLLDVTGIHRYDPGHFYLILKLFLYGFVCAVFSVLPSGIFAIMIFDVFANFSLLFICVFEVIAIIYIYGFRRFASNIQTMMGGGKRRIYAFWCANWLFLTPMFMLISFLNLDFLPNPELSGCVDMQDHRDVQQIRRNENNHGRLSLSSLSAVLGLSGQCDHRHVSSFRSLES</sequence>
<feature type="binding site" evidence="7">
    <location>
        <position position="496"/>
    </location>
    <ligand>
        <name>Na(+)</name>
        <dbReference type="ChEBI" id="CHEBI:29101"/>
        <label>1</label>
    </ligand>
</feature>
<organism evidence="11 12">
    <name type="scientific">Steinernema glaseri</name>
    <dbReference type="NCBI Taxonomy" id="37863"/>
    <lineage>
        <taxon>Eukaryota</taxon>
        <taxon>Metazoa</taxon>
        <taxon>Ecdysozoa</taxon>
        <taxon>Nematoda</taxon>
        <taxon>Chromadorea</taxon>
        <taxon>Rhabditida</taxon>
        <taxon>Tylenchina</taxon>
        <taxon>Panagrolaimomorpha</taxon>
        <taxon>Strongyloidoidea</taxon>
        <taxon>Steinernematidae</taxon>
        <taxon>Steinernema</taxon>
    </lineage>
</organism>
<keyword evidence="11" id="KW-1185">Reference proteome</keyword>
<keyword evidence="4" id="KW-0769">Symport</keyword>
<dbReference type="GO" id="GO:0089718">
    <property type="term" value="P:amino acid import across plasma membrane"/>
    <property type="evidence" value="ECO:0007669"/>
    <property type="project" value="TreeGrafter"/>
</dbReference>
<feature type="transmembrane region" description="Helical" evidence="10">
    <location>
        <begin position="335"/>
        <end position="353"/>
    </location>
</feature>
<dbReference type="PANTHER" id="PTHR11616">
    <property type="entry name" value="SODIUM/CHLORIDE DEPENDENT TRANSPORTER"/>
    <property type="match status" value="1"/>
</dbReference>
<feature type="transmembrane region" description="Helical" evidence="10">
    <location>
        <begin position="414"/>
        <end position="436"/>
    </location>
</feature>
<dbReference type="GO" id="GO:0005886">
    <property type="term" value="C:plasma membrane"/>
    <property type="evidence" value="ECO:0007669"/>
    <property type="project" value="TreeGrafter"/>
</dbReference>
<evidence type="ECO:0000313" key="11">
    <source>
        <dbReference type="Proteomes" id="UP000095287"/>
    </source>
</evidence>
<evidence type="ECO:0000256" key="7">
    <source>
        <dbReference type="PIRSR" id="PIRSR600175-1"/>
    </source>
</evidence>
<evidence type="ECO:0000256" key="3">
    <source>
        <dbReference type="ARBA" id="ARBA00022692"/>
    </source>
</evidence>
<dbReference type="Proteomes" id="UP000095287">
    <property type="component" value="Unplaced"/>
</dbReference>
<feature type="transmembrane region" description="Helical" evidence="10">
    <location>
        <begin position="528"/>
        <end position="551"/>
    </location>
</feature>
<reference evidence="12" key="1">
    <citation type="submission" date="2016-11" db="UniProtKB">
        <authorList>
            <consortium name="WormBaseParasite"/>
        </authorList>
    </citation>
    <scope>IDENTIFICATION</scope>
</reference>
<keyword evidence="7" id="KW-0479">Metal-binding</keyword>
<dbReference type="SUPFAM" id="SSF161070">
    <property type="entry name" value="SNF-like"/>
    <property type="match status" value="1"/>
</dbReference>
<comment type="subcellular location">
    <subcellularLocation>
        <location evidence="1">Membrane</location>
        <topology evidence="1">Multi-pass membrane protein</topology>
    </subcellularLocation>
</comment>
<evidence type="ECO:0000256" key="2">
    <source>
        <dbReference type="ARBA" id="ARBA00022448"/>
    </source>
</evidence>
<feature type="transmembrane region" description="Helical" evidence="10">
    <location>
        <begin position="133"/>
        <end position="151"/>
    </location>
</feature>
<dbReference type="PRINTS" id="PR00176">
    <property type="entry name" value="NANEUSMPORT"/>
</dbReference>
<evidence type="ECO:0000256" key="4">
    <source>
        <dbReference type="ARBA" id="ARBA00022847"/>
    </source>
</evidence>
<keyword evidence="7" id="KW-0915">Sodium</keyword>
<feature type="disulfide bond" evidence="8">
    <location>
        <begin position="219"/>
        <end position="228"/>
    </location>
</feature>
<dbReference type="InterPro" id="IPR037272">
    <property type="entry name" value="SNS_sf"/>
</dbReference>
<evidence type="ECO:0000256" key="9">
    <source>
        <dbReference type="SAM" id="MobiDB-lite"/>
    </source>
</evidence>
<feature type="compositionally biased region" description="Basic and acidic residues" evidence="9">
    <location>
        <begin position="49"/>
        <end position="61"/>
    </location>
</feature>
<name>A0A1I7Z327_9BILA</name>
<accession>A0A1I7Z327</accession>
<keyword evidence="3 10" id="KW-0812">Transmembrane</keyword>
<keyword evidence="6 10" id="KW-0472">Membrane</keyword>
<evidence type="ECO:0000256" key="10">
    <source>
        <dbReference type="SAM" id="Phobius"/>
    </source>
</evidence>
<feature type="transmembrane region" description="Helical" evidence="10">
    <location>
        <begin position="101"/>
        <end position="121"/>
    </location>
</feature>
<evidence type="ECO:0000256" key="8">
    <source>
        <dbReference type="PIRSR" id="PIRSR600175-2"/>
    </source>
</evidence>
<dbReference type="GO" id="GO:0005283">
    <property type="term" value="F:amino acid:sodium symporter activity"/>
    <property type="evidence" value="ECO:0007669"/>
    <property type="project" value="TreeGrafter"/>
</dbReference>
<evidence type="ECO:0000256" key="5">
    <source>
        <dbReference type="ARBA" id="ARBA00022989"/>
    </source>
</evidence>
<evidence type="ECO:0000256" key="1">
    <source>
        <dbReference type="ARBA" id="ARBA00004141"/>
    </source>
</evidence>
<keyword evidence="2" id="KW-0813">Transport</keyword>
<feature type="transmembrane region" description="Helical" evidence="10">
    <location>
        <begin position="595"/>
        <end position="615"/>
    </location>
</feature>
<dbReference type="PANTHER" id="PTHR11616:SF241">
    <property type="entry name" value="SODIUM- AND CHLORIDE-DEPENDENT GLYCINE TRANSPORTER 2"/>
    <property type="match status" value="1"/>
</dbReference>
<dbReference type="GO" id="GO:0046872">
    <property type="term" value="F:metal ion binding"/>
    <property type="evidence" value="ECO:0007669"/>
    <property type="project" value="UniProtKB-KW"/>
</dbReference>
<feature type="transmembrane region" description="Helical" evidence="10">
    <location>
        <begin position="306"/>
        <end position="323"/>
    </location>
</feature>
<dbReference type="PROSITE" id="PS50267">
    <property type="entry name" value="NA_NEUROTRAN_SYMP_3"/>
    <property type="match status" value="1"/>
</dbReference>
<proteinExistence type="predicted"/>
<feature type="region of interest" description="Disordered" evidence="9">
    <location>
        <begin position="35"/>
        <end position="83"/>
    </location>
</feature>
<dbReference type="AlphaFoldDB" id="A0A1I7Z327"/>
<dbReference type="WBParaSite" id="L893_g22280.t1">
    <property type="protein sequence ID" value="L893_g22280.t1"/>
    <property type="gene ID" value="L893_g22280"/>
</dbReference>
<dbReference type="InterPro" id="IPR000175">
    <property type="entry name" value="Na/ntran_symport"/>
</dbReference>
<feature type="transmembrane region" description="Helical" evidence="10">
    <location>
        <begin position="190"/>
        <end position="212"/>
    </location>
</feature>